<evidence type="ECO:0000313" key="3">
    <source>
        <dbReference type="Proteomes" id="UP000515514"/>
    </source>
</evidence>
<proteinExistence type="predicted"/>
<dbReference type="Pfam" id="PF04101">
    <property type="entry name" value="Glyco_tran_28_C"/>
    <property type="match status" value="1"/>
</dbReference>
<keyword evidence="3" id="KW-1185">Reference proteome</keyword>
<dbReference type="KEGG" id="alti:ALE3EI_0637"/>
<keyword evidence="2" id="KW-0808">Transferase</keyword>
<evidence type="ECO:0000259" key="1">
    <source>
        <dbReference type="Pfam" id="PF04101"/>
    </source>
</evidence>
<dbReference type="AlphaFoldDB" id="A0A7G8PS99"/>
<dbReference type="EMBL" id="CP052909">
    <property type="protein sequence ID" value="QNJ97215.1"/>
    <property type="molecule type" value="Genomic_DNA"/>
</dbReference>
<dbReference type="GO" id="GO:0016758">
    <property type="term" value="F:hexosyltransferase activity"/>
    <property type="evidence" value="ECO:0007669"/>
    <property type="project" value="InterPro"/>
</dbReference>
<dbReference type="Gene3D" id="3.40.50.2000">
    <property type="entry name" value="Glycogen Phosphorylase B"/>
    <property type="match status" value="1"/>
</dbReference>
<dbReference type="InterPro" id="IPR007235">
    <property type="entry name" value="Glyco_trans_28_C"/>
</dbReference>
<evidence type="ECO:0000313" key="2">
    <source>
        <dbReference type="EMBL" id="QNJ97215.1"/>
    </source>
</evidence>
<name>A0A7G8PS99_9FLAO</name>
<reference evidence="2 3" key="1">
    <citation type="submission" date="2020-04" db="EMBL/GenBank/DDBJ databases">
        <title>Genome sequence of Altibacter aquimarinus strain ALE3EI.</title>
        <authorList>
            <person name="Oh H.-M."/>
            <person name="Jang D."/>
        </authorList>
    </citation>
    <scope>NUCLEOTIDE SEQUENCE [LARGE SCALE GENOMIC DNA]</scope>
    <source>
        <strain evidence="2 3">ALE3EI</strain>
    </source>
</reference>
<sequence>MITKGYAVCIASDGAALNLLRKEFPKLSWLELPSYSITYPKKPSQLKWKLLKSLPGIRKTMASEKKMIDALVSEGKIDGIISDNRFGIHSKKVPSVFITHQLNVLSGSTSFFSSMMHQKIIQKFHECWVPDVDNDENLSGTLGHPKVHNLNIKYMGPVSRMKKAEIPIVYDVLALLSGPEPQRTMLEEKILDELTGKDCRVLLIQGIVEDEQQRSIHDNIEIVNYMESEALEKAINESGLVLSRSGYTTIMDLATMEKKAFFIPTPGQYEQEYLASRCTEKGWVPSCKQEDFTYEALEKVKVYQGFHGLRCEVDGSSLFSLFEGKRELGPHA</sequence>
<organism evidence="2 3">
    <name type="scientific">Constantimarinum furrinae</name>
    <dbReference type="NCBI Taxonomy" id="2562285"/>
    <lineage>
        <taxon>Bacteria</taxon>
        <taxon>Pseudomonadati</taxon>
        <taxon>Bacteroidota</taxon>
        <taxon>Flavobacteriia</taxon>
        <taxon>Flavobacteriales</taxon>
        <taxon>Flavobacteriaceae</taxon>
        <taxon>Altibacter/Constantimarinum group</taxon>
        <taxon>Constantimarinum</taxon>
    </lineage>
</organism>
<dbReference type="Proteomes" id="UP000515514">
    <property type="component" value="Chromosome"/>
</dbReference>
<feature type="domain" description="Glycosyl transferase family 28 C-terminal" evidence="1">
    <location>
        <begin position="185"/>
        <end position="299"/>
    </location>
</feature>
<accession>A0A7G8PS99</accession>
<protein>
    <submittedName>
        <fullName evidence="2">Glycosyltransferase 28 domain protein</fullName>
    </submittedName>
</protein>
<gene>
    <name evidence="2" type="ORF">ALE3EI_0637</name>
</gene>
<dbReference type="SUPFAM" id="SSF53756">
    <property type="entry name" value="UDP-Glycosyltransferase/glycogen phosphorylase"/>
    <property type="match status" value="1"/>
</dbReference>